<dbReference type="EMBL" id="CACVKT020005076">
    <property type="protein sequence ID" value="CAC5392801.1"/>
    <property type="molecule type" value="Genomic_DNA"/>
</dbReference>
<dbReference type="OrthoDB" id="5984710at2759"/>
<dbReference type="AlphaFoldDB" id="A0A6J8CB77"/>
<keyword evidence="2" id="KW-1185">Reference proteome</keyword>
<accession>A0A6J8CB77</accession>
<gene>
    <name evidence="1" type="ORF">MCOR_27709</name>
</gene>
<proteinExistence type="predicted"/>
<evidence type="ECO:0000313" key="1">
    <source>
        <dbReference type="EMBL" id="CAC5392801.1"/>
    </source>
</evidence>
<organism evidence="1 2">
    <name type="scientific">Mytilus coruscus</name>
    <name type="common">Sea mussel</name>
    <dbReference type="NCBI Taxonomy" id="42192"/>
    <lineage>
        <taxon>Eukaryota</taxon>
        <taxon>Metazoa</taxon>
        <taxon>Spiralia</taxon>
        <taxon>Lophotrochozoa</taxon>
        <taxon>Mollusca</taxon>
        <taxon>Bivalvia</taxon>
        <taxon>Autobranchia</taxon>
        <taxon>Pteriomorphia</taxon>
        <taxon>Mytilida</taxon>
        <taxon>Mytiloidea</taxon>
        <taxon>Mytilidae</taxon>
        <taxon>Mytilinae</taxon>
        <taxon>Mytilus</taxon>
    </lineage>
</organism>
<evidence type="ECO:0000313" key="2">
    <source>
        <dbReference type="Proteomes" id="UP000507470"/>
    </source>
</evidence>
<sequence>MEAFRHTYAPSTNLAEASHASMSLSGGTGLNILQTAIFDISECFKFEKSIEGYCFGFTKSGGGTSKYSRQDKCREKEAKIAEHLMKELDQEYKGGTAPCQPSTSSFQSNERDTYAQVADAEHTTALITMYHYKKQKNQTHLKSKMLNNILLVKHVLQSKLVIANFIALILTKQPIVHVHFLTYKLKLGKEKFRVSI</sequence>
<protein>
    <submittedName>
        <fullName evidence="1">Uncharacterized protein</fullName>
    </submittedName>
</protein>
<reference evidence="1 2" key="1">
    <citation type="submission" date="2020-06" db="EMBL/GenBank/DDBJ databases">
        <authorList>
            <person name="Li R."/>
            <person name="Bekaert M."/>
        </authorList>
    </citation>
    <scope>NUCLEOTIDE SEQUENCE [LARGE SCALE GENOMIC DNA]</scope>
    <source>
        <strain evidence="2">wild</strain>
    </source>
</reference>
<name>A0A6J8CB77_MYTCO</name>
<dbReference type="Proteomes" id="UP000507470">
    <property type="component" value="Unassembled WGS sequence"/>
</dbReference>